<reference evidence="1" key="1">
    <citation type="submission" date="2018-05" db="EMBL/GenBank/DDBJ databases">
        <authorList>
            <person name="Lanie J.A."/>
            <person name="Ng W.-L."/>
            <person name="Kazmierczak K.M."/>
            <person name="Andrzejewski T.M."/>
            <person name="Davidsen T.M."/>
            <person name="Wayne K.J."/>
            <person name="Tettelin H."/>
            <person name="Glass J.I."/>
            <person name="Rusch D."/>
            <person name="Podicherti R."/>
            <person name="Tsui H.-C.T."/>
            <person name="Winkler M.E."/>
        </authorList>
    </citation>
    <scope>NUCLEOTIDE SEQUENCE</scope>
</reference>
<organism evidence="1">
    <name type="scientific">marine metagenome</name>
    <dbReference type="NCBI Taxonomy" id="408172"/>
    <lineage>
        <taxon>unclassified sequences</taxon>
        <taxon>metagenomes</taxon>
        <taxon>ecological metagenomes</taxon>
    </lineage>
</organism>
<dbReference type="EMBL" id="UINC01177007">
    <property type="protein sequence ID" value="SVD84414.1"/>
    <property type="molecule type" value="Genomic_DNA"/>
</dbReference>
<dbReference type="AlphaFoldDB" id="A0A382YMI0"/>
<evidence type="ECO:0000313" key="1">
    <source>
        <dbReference type="EMBL" id="SVD84414.1"/>
    </source>
</evidence>
<feature type="non-terminal residue" evidence="1">
    <location>
        <position position="194"/>
    </location>
</feature>
<name>A0A382YMI0_9ZZZZ</name>
<protein>
    <submittedName>
        <fullName evidence="1">Uncharacterized protein</fullName>
    </submittedName>
</protein>
<accession>A0A382YMI0</accession>
<proteinExistence type="predicted"/>
<gene>
    <name evidence="1" type="ORF">METZ01_LOCUS437268</name>
</gene>
<sequence length="194" mass="20787">MNLCGNRVSRIDNQLGPESKGMGWTNRHNVTKLFMLVLVMTLTSATAKATETTVYDEPFLNKVPLPKSFYRWVPAGPTSKLSISGKHALDFFAIDGSTTNGNLEHWSKSIGAPAADTKLIIASADVYVSSASTRNSGFGFTSSAHLKYDDLNGGWSLVTPMGFILMGTSATQGANAAVRIELILDLVNNTLTGI</sequence>